<comment type="caution">
    <text evidence="3">The sequence shown here is derived from an EMBL/GenBank/DDBJ whole genome shotgun (WGS) entry which is preliminary data.</text>
</comment>
<dbReference type="Proteomes" id="UP000187251">
    <property type="component" value="Unassembled WGS sequence"/>
</dbReference>
<proteinExistence type="predicted"/>
<feature type="domain" description="DUF7259" evidence="2">
    <location>
        <begin position="221"/>
        <end position="294"/>
    </location>
</feature>
<gene>
    <name evidence="3" type="ORF">BIZ92_04270</name>
</gene>
<name>A0A1R1K292_ALCXX</name>
<dbReference type="RefSeq" id="WP_076408518.1">
    <property type="nucleotide sequence ID" value="NZ_AP028040.1"/>
</dbReference>
<evidence type="ECO:0000259" key="2">
    <source>
        <dbReference type="Pfam" id="PF23920"/>
    </source>
</evidence>
<evidence type="ECO:0000259" key="1">
    <source>
        <dbReference type="Pfam" id="PF22288"/>
    </source>
</evidence>
<organism evidence="3 4">
    <name type="scientific">Alcaligenes xylosoxydans xylosoxydans</name>
    <name type="common">Achromobacter xylosoxidans</name>
    <dbReference type="NCBI Taxonomy" id="85698"/>
    <lineage>
        <taxon>Bacteria</taxon>
        <taxon>Pseudomonadati</taxon>
        <taxon>Pseudomonadota</taxon>
        <taxon>Betaproteobacteria</taxon>
        <taxon>Burkholderiales</taxon>
        <taxon>Alcaligenaceae</taxon>
        <taxon>Achromobacter</taxon>
    </lineage>
</organism>
<evidence type="ECO:0000313" key="4">
    <source>
        <dbReference type="Proteomes" id="UP000187251"/>
    </source>
</evidence>
<protein>
    <submittedName>
        <fullName evidence="3">Uncharacterized protein</fullName>
    </submittedName>
</protein>
<dbReference type="InterPro" id="IPR054236">
    <property type="entry name" value="DUF6963"/>
</dbReference>
<evidence type="ECO:0000313" key="3">
    <source>
        <dbReference type="EMBL" id="OMG93547.1"/>
    </source>
</evidence>
<dbReference type="Pfam" id="PF23920">
    <property type="entry name" value="DUF7259"/>
    <property type="match status" value="1"/>
</dbReference>
<dbReference type="Pfam" id="PF22288">
    <property type="entry name" value="DUF6963"/>
    <property type="match status" value="1"/>
</dbReference>
<dbReference type="OrthoDB" id="8634585at2"/>
<dbReference type="EMBL" id="MJMN01000001">
    <property type="protein sequence ID" value="OMG93547.1"/>
    <property type="molecule type" value="Genomic_DNA"/>
</dbReference>
<accession>A0A1R1K292</accession>
<sequence>MTIGIAAYGPNAGAAVRAAALGAELLGHGAIGGFAVFAVLDEQGRARHATVQRGGVTALDLPPDWLRARHAALIESGPDRPEPLAQFLPGADGVGLVTGHRLPNRPGADGVPLNQAVLRRLAAGEAAGVAVAETLRAHPEVDAGLIALSASGQLAWGNSACVARRPDQGQAWRDDGACRLAVLHNSIFPCPPLAEAMADLAWHVLTGGVGAYRALSLRAPVAINAGPRDRVLVDDRLRVTGIEQADPSLPATRRRANAVYLGSEVWQDGRHIGHTVSELVVDMADGRVFGLPDPARSLLIMKEPANVPT</sequence>
<reference evidence="3 4" key="1">
    <citation type="submission" date="2016-09" db="EMBL/GenBank/DDBJ databases">
        <title>Phylogenomics of Achromobacter.</title>
        <authorList>
            <person name="Jeukens J."/>
            <person name="Freschi L."/>
            <person name="Vincent A.T."/>
            <person name="Emond-Rheault J.-G."/>
            <person name="Kukavica-Ibrulj I."/>
            <person name="Charette S.J."/>
            <person name="Levesque R.C."/>
        </authorList>
    </citation>
    <scope>NUCLEOTIDE SEQUENCE [LARGE SCALE GENOMIC DNA]</scope>
    <source>
        <strain evidence="3 4">AUS488</strain>
    </source>
</reference>
<dbReference type="AlphaFoldDB" id="A0A1R1K292"/>
<feature type="domain" description="DUF6963" evidence="1">
    <location>
        <begin position="2"/>
        <end position="207"/>
    </location>
</feature>
<dbReference type="InterPro" id="IPR055683">
    <property type="entry name" value="DUF7259"/>
</dbReference>